<dbReference type="OrthoDB" id="5525220at2"/>
<sequence length="462" mass="49717">MAPSLLLLSLLSTVPQVSESPPEVPSWQARLSFLASDPNVDRSGSTTSWNAALDARSPELTAGLRAEAELSFFVNANSAQGVSFADNGSNFRLRYRPADWAPEESLALSVFPLSSTRVYLGSVYPVTWGRDVFPSGDSSSEPAVELRLVRQRWAAFVALKSAELTTWELERARHYAVLAGGQVELAPGLRVELEGMYVDRGDSPGLANMGRELSVILRGGSARVFWSRGEPIGDNVDLSLFRGDPTFFERFFTPSATSTGVSASLSLEGSLISQDLENPAGGFGKLAETSHAAALDGRLRLGAWRAHALAWFRTASFVQLDGPGFPPFTAFARDADARAEVSGSLGVDYHLADWGLTPGLMARVTLPAAFRSAWGTVPSRVFITQGRNQLSLLPAGEDRGTVLTLKATARWDLGRVAGVVGEISYVNDPNQTEFRDSVTGVEEPVFSKAGAWGATLMLQARF</sequence>
<dbReference type="Proteomes" id="UP000321514">
    <property type="component" value="Unassembled WGS sequence"/>
</dbReference>
<evidence type="ECO:0000313" key="1">
    <source>
        <dbReference type="EMBL" id="GEN10995.1"/>
    </source>
</evidence>
<dbReference type="RefSeq" id="WP_074950308.1">
    <property type="nucleotide sequence ID" value="NZ_BJXR01000043.1"/>
</dbReference>
<evidence type="ECO:0000313" key="3">
    <source>
        <dbReference type="Proteomes" id="UP000183760"/>
    </source>
</evidence>
<dbReference type="AlphaFoldDB" id="A0A511T9X3"/>
<comment type="caution">
    <text evidence="1">The sequence shown here is derived from an EMBL/GenBank/DDBJ whole genome shotgun (WGS) entry which is preliminary data.</text>
</comment>
<dbReference type="EMBL" id="FOIB01000002">
    <property type="protein sequence ID" value="SET39084.1"/>
    <property type="molecule type" value="Genomic_DNA"/>
</dbReference>
<reference evidence="2 3" key="1">
    <citation type="submission" date="2016-10" db="EMBL/GenBank/DDBJ databases">
        <authorList>
            <person name="Varghese N."/>
            <person name="Submissions S."/>
        </authorList>
    </citation>
    <scope>NUCLEOTIDE SEQUENCE [LARGE SCALE GENOMIC DNA]</scope>
    <source>
        <strain evidence="2 3">DSM 16525</strain>
    </source>
</reference>
<proteinExistence type="predicted"/>
<protein>
    <submittedName>
        <fullName evidence="1">Uncharacterized protein</fullName>
    </submittedName>
</protein>
<evidence type="ECO:0000313" key="2">
    <source>
        <dbReference type="EMBL" id="SET39084.1"/>
    </source>
</evidence>
<reference evidence="1 4" key="2">
    <citation type="submission" date="2019-07" db="EMBL/GenBank/DDBJ databases">
        <title>Whole genome shotgun sequence of Myxococcus fulvus NBRC 100333.</title>
        <authorList>
            <person name="Hosoyama A."/>
            <person name="Uohara A."/>
            <person name="Ohji S."/>
            <person name="Ichikawa N."/>
        </authorList>
    </citation>
    <scope>NUCLEOTIDE SEQUENCE [LARGE SCALE GENOMIC DNA]</scope>
    <source>
        <strain evidence="1 4">NBRC 100333</strain>
    </source>
</reference>
<keyword evidence="3" id="KW-1185">Reference proteome</keyword>
<dbReference type="Proteomes" id="UP000183760">
    <property type="component" value="Unassembled WGS sequence"/>
</dbReference>
<dbReference type="STRING" id="1334629.MFUL124B02_31875"/>
<dbReference type="EMBL" id="BJXR01000043">
    <property type="protein sequence ID" value="GEN10995.1"/>
    <property type="molecule type" value="Genomic_DNA"/>
</dbReference>
<gene>
    <name evidence="1" type="ORF">MFU01_60320</name>
    <name evidence="2" type="ORF">SAMN05443572_102114</name>
</gene>
<name>A0A511T9X3_MYXFU</name>
<evidence type="ECO:0000313" key="4">
    <source>
        <dbReference type="Proteomes" id="UP000321514"/>
    </source>
</evidence>
<accession>A0A511T9X3</accession>
<organism evidence="1 4">
    <name type="scientific">Myxococcus fulvus</name>
    <dbReference type="NCBI Taxonomy" id="33"/>
    <lineage>
        <taxon>Bacteria</taxon>
        <taxon>Pseudomonadati</taxon>
        <taxon>Myxococcota</taxon>
        <taxon>Myxococcia</taxon>
        <taxon>Myxococcales</taxon>
        <taxon>Cystobacterineae</taxon>
        <taxon>Myxococcaceae</taxon>
        <taxon>Myxococcus</taxon>
    </lineage>
</organism>